<name>A0A8J6T3P5_9DELT</name>
<dbReference type="Pfam" id="PF12833">
    <property type="entry name" value="HTH_18"/>
    <property type="match status" value="1"/>
</dbReference>
<evidence type="ECO:0000256" key="3">
    <source>
        <dbReference type="ARBA" id="ARBA00022763"/>
    </source>
</evidence>
<evidence type="ECO:0000256" key="4">
    <source>
        <dbReference type="ARBA" id="ARBA00023159"/>
    </source>
</evidence>
<dbReference type="EC" id="3.2.2.21" evidence="2"/>
<dbReference type="Pfam" id="PF06029">
    <property type="entry name" value="AlkA_N"/>
    <property type="match status" value="1"/>
</dbReference>
<keyword evidence="5" id="KW-0234">DNA repair</keyword>
<reference evidence="7 8" key="1">
    <citation type="submission" date="2020-08" db="EMBL/GenBank/DDBJ databases">
        <title>Bridging the membrane lipid divide: bacteria of the FCB group superphylum have the potential to synthesize archaeal ether lipids.</title>
        <authorList>
            <person name="Villanueva L."/>
            <person name="Von Meijenfeldt F.A.B."/>
            <person name="Westbye A.B."/>
            <person name="Yadav S."/>
            <person name="Hopmans E.C."/>
            <person name="Dutilh B.E."/>
            <person name="Sinninghe Damste J.S."/>
        </authorList>
    </citation>
    <scope>NUCLEOTIDE SEQUENCE [LARGE SCALE GENOMIC DNA]</scope>
    <source>
        <strain evidence="7">NIOZ-UU27</strain>
    </source>
</reference>
<proteinExistence type="predicted"/>
<comment type="catalytic activity">
    <reaction evidence="1">
        <text>Hydrolysis of alkylated DNA, releasing 3-methyladenine, 3-methylguanine, 7-methylguanine and 7-methyladenine.</text>
        <dbReference type="EC" id="3.2.2.21"/>
    </reaction>
</comment>
<dbReference type="PANTHER" id="PTHR43003">
    <property type="entry name" value="DNA-3-METHYLADENINE GLYCOSYLASE"/>
    <property type="match status" value="1"/>
</dbReference>
<dbReference type="InterPro" id="IPR035451">
    <property type="entry name" value="Ada-like_dom_sf"/>
</dbReference>
<evidence type="ECO:0000256" key="2">
    <source>
        <dbReference type="ARBA" id="ARBA00012000"/>
    </source>
</evidence>
<organism evidence="7 8">
    <name type="scientific">Candidatus Desulfacyla euxinica</name>
    <dbReference type="NCBI Taxonomy" id="2841693"/>
    <lineage>
        <taxon>Bacteria</taxon>
        <taxon>Deltaproteobacteria</taxon>
        <taxon>Candidatus Desulfacyla</taxon>
    </lineage>
</organism>
<protein>
    <recommendedName>
        <fullName evidence="2">DNA-3-methyladenine glycosylase II</fullName>
        <ecNumber evidence="2">3.2.2.21</ecNumber>
    </recommendedName>
</protein>
<dbReference type="GO" id="GO:0005737">
    <property type="term" value="C:cytoplasm"/>
    <property type="evidence" value="ECO:0007669"/>
    <property type="project" value="TreeGrafter"/>
</dbReference>
<dbReference type="Gene3D" id="3.40.10.10">
    <property type="entry name" value="DNA Methylphosphotriester Repair Domain"/>
    <property type="match status" value="1"/>
</dbReference>
<evidence type="ECO:0000256" key="1">
    <source>
        <dbReference type="ARBA" id="ARBA00000086"/>
    </source>
</evidence>
<evidence type="ECO:0000313" key="8">
    <source>
        <dbReference type="Proteomes" id="UP000650524"/>
    </source>
</evidence>
<dbReference type="Gene3D" id="1.10.1670.10">
    <property type="entry name" value="Helix-hairpin-Helix base-excision DNA repair enzymes (C-terminal)"/>
    <property type="match status" value="1"/>
</dbReference>
<evidence type="ECO:0000259" key="6">
    <source>
        <dbReference type="PROSITE" id="PS01124"/>
    </source>
</evidence>
<evidence type="ECO:0000256" key="5">
    <source>
        <dbReference type="ARBA" id="ARBA00023204"/>
    </source>
</evidence>
<dbReference type="GO" id="GO:0043916">
    <property type="term" value="F:DNA-7-methylguanine glycosylase activity"/>
    <property type="evidence" value="ECO:0007669"/>
    <property type="project" value="TreeGrafter"/>
</dbReference>
<dbReference type="InterPro" id="IPR010316">
    <property type="entry name" value="AlkA_N"/>
</dbReference>
<dbReference type="InterPro" id="IPR003265">
    <property type="entry name" value="HhH-GPD_domain"/>
</dbReference>
<dbReference type="SMART" id="SM01009">
    <property type="entry name" value="AlkA_N"/>
    <property type="match status" value="1"/>
</dbReference>
<dbReference type="InterPro" id="IPR011257">
    <property type="entry name" value="DNA_glycosylase"/>
</dbReference>
<comment type="caution">
    <text evidence="7">The sequence shown here is derived from an EMBL/GenBank/DDBJ whole genome shotgun (WGS) entry which is preliminary data.</text>
</comment>
<dbReference type="GO" id="GO:0006285">
    <property type="term" value="P:base-excision repair, AP site formation"/>
    <property type="evidence" value="ECO:0007669"/>
    <property type="project" value="TreeGrafter"/>
</dbReference>
<dbReference type="GO" id="GO:0043565">
    <property type="term" value="F:sequence-specific DNA binding"/>
    <property type="evidence" value="ECO:0007669"/>
    <property type="project" value="InterPro"/>
</dbReference>
<keyword evidence="4" id="KW-0010">Activator</keyword>
<dbReference type="EMBL" id="JACNJD010000252">
    <property type="protein sequence ID" value="MBC8178055.1"/>
    <property type="molecule type" value="Genomic_DNA"/>
</dbReference>
<dbReference type="SUPFAM" id="SSF48150">
    <property type="entry name" value="DNA-glycosylase"/>
    <property type="match status" value="1"/>
</dbReference>
<dbReference type="SUPFAM" id="SSF57884">
    <property type="entry name" value="Ada DNA repair protein, N-terminal domain (N-Ada 10)"/>
    <property type="match status" value="1"/>
</dbReference>
<dbReference type="AlphaFoldDB" id="A0A8J6T3P5"/>
<dbReference type="SUPFAM" id="SSF55945">
    <property type="entry name" value="TATA-box binding protein-like"/>
    <property type="match status" value="1"/>
</dbReference>
<dbReference type="GO" id="GO:0008725">
    <property type="term" value="F:DNA-3-methyladenine glycosylase activity"/>
    <property type="evidence" value="ECO:0007669"/>
    <property type="project" value="TreeGrafter"/>
</dbReference>
<dbReference type="GO" id="GO:0008168">
    <property type="term" value="F:methyltransferase activity"/>
    <property type="evidence" value="ECO:0007669"/>
    <property type="project" value="InterPro"/>
</dbReference>
<dbReference type="GO" id="GO:0032993">
    <property type="term" value="C:protein-DNA complex"/>
    <property type="evidence" value="ECO:0007669"/>
    <property type="project" value="TreeGrafter"/>
</dbReference>
<dbReference type="GO" id="GO:0003700">
    <property type="term" value="F:DNA-binding transcription factor activity"/>
    <property type="evidence" value="ECO:0007669"/>
    <property type="project" value="InterPro"/>
</dbReference>
<keyword evidence="3" id="KW-0227">DNA damage</keyword>
<dbReference type="Gene3D" id="1.10.340.30">
    <property type="entry name" value="Hypothetical protein, domain 2"/>
    <property type="match status" value="1"/>
</dbReference>
<dbReference type="Pfam" id="PF02805">
    <property type="entry name" value="Ada_Zn_binding"/>
    <property type="match status" value="1"/>
</dbReference>
<dbReference type="Gene3D" id="3.30.310.20">
    <property type="entry name" value="DNA-3-methyladenine glycosylase AlkA, N-terminal domain"/>
    <property type="match status" value="1"/>
</dbReference>
<dbReference type="InterPro" id="IPR018060">
    <property type="entry name" value="HTH_AraC"/>
</dbReference>
<feature type="domain" description="HTH araC/xylS-type" evidence="6">
    <location>
        <begin position="129"/>
        <end position="193"/>
    </location>
</feature>
<dbReference type="Proteomes" id="UP000650524">
    <property type="component" value="Unassembled WGS sequence"/>
</dbReference>
<dbReference type="GO" id="GO:0032131">
    <property type="term" value="F:alkylated DNA binding"/>
    <property type="evidence" value="ECO:0007669"/>
    <property type="project" value="TreeGrafter"/>
</dbReference>
<dbReference type="GO" id="GO:0008270">
    <property type="term" value="F:zinc ion binding"/>
    <property type="evidence" value="ECO:0007669"/>
    <property type="project" value="InterPro"/>
</dbReference>
<dbReference type="InterPro" id="IPR051912">
    <property type="entry name" value="Alkylbase_DNA_Glycosylase/TA"/>
</dbReference>
<dbReference type="InterPro" id="IPR037046">
    <property type="entry name" value="AlkA_N_sf"/>
</dbReference>
<dbReference type="SMART" id="SM00478">
    <property type="entry name" value="ENDO3c"/>
    <property type="match status" value="1"/>
</dbReference>
<dbReference type="InterPro" id="IPR023170">
    <property type="entry name" value="HhH_base_excis_C"/>
</dbReference>
<accession>A0A8J6T3P5</accession>
<dbReference type="GO" id="GO:0006307">
    <property type="term" value="P:DNA alkylation repair"/>
    <property type="evidence" value="ECO:0007669"/>
    <property type="project" value="TreeGrafter"/>
</dbReference>
<gene>
    <name evidence="7" type="ORF">H8E19_11680</name>
</gene>
<dbReference type="Gene3D" id="1.10.10.60">
    <property type="entry name" value="Homeodomain-like"/>
    <property type="match status" value="1"/>
</dbReference>
<dbReference type="PANTHER" id="PTHR43003:SF13">
    <property type="entry name" value="DNA-3-METHYLADENINE GLYCOSYLASE 2"/>
    <property type="match status" value="1"/>
</dbReference>
<dbReference type="InterPro" id="IPR004026">
    <property type="entry name" value="Ada_DNA_repair_Zn-bd"/>
</dbReference>
<sequence length="492" mass="54730">MITKTTKNKTFTYNVCRTARVTRDVRYDGLIFSGSSTTKIYCRPTCPGKPSLEPNNIYFQNRAQAETAGFRPCLRCRPEVAPGDLIRNANTWEVRHALEQIHQGIPPDAAFITRAAKIKGPAGNIPAVFQAAVGTTLRNYWKTFRMGFAKMLLTDTALSIKDVTRAAGFDSTQGMLDALVNLYHRDPLTFRKPLPVHRQPGLKSCALMLAYRPPLDWRTMLDYFRARAIAGIEKVEDEVYERSFSLNGHPGWLSVQDVPSLNAVLLEVHASGLSCLMQVVWRVRRMLDLDADPMALGSFFREDPVLRPVWLRYPGVRVPVGWDAFEFAVRAIVGQVVSISVVTKVMGRISEAFSKDLSLPAPKGIEKVFPGPACLQGANMRPCGLTRNKEAAIAALAQAVVNGTLDLETTTDLDTFIKRCTAFRGIGDWTAQTIAMRGLGYQDAFPAGDLGIVKALSADGQRLKPAHIRIMAERWRPRRAYAAMLLWMMGRK</sequence>
<evidence type="ECO:0000313" key="7">
    <source>
        <dbReference type="EMBL" id="MBC8178055.1"/>
    </source>
</evidence>
<dbReference type="PROSITE" id="PS01124">
    <property type="entry name" value="HTH_ARAC_FAMILY_2"/>
    <property type="match status" value="1"/>
</dbReference>